<dbReference type="EMBL" id="OV121139">
    <property type="protein sequence ID" value="CAH0562666.1"/>
    <property type="molecule type" value="Genomic_DNA"/>
</dbReference>
<name>A0A9P0BH38_BRAAE</name>
<dbReference type="OrthoDB" id="6783936at2759"/>
<keyword evidence="2" id="KW-1185">Reference proteome</keyword>
<protein>
    <submittedName>
        <fullName evidence="1">Uncharacterized protein</fullName>
    </submittedName>
</protein>
<proteinExistence type="predicted"/>
<evidence type="ECO:0000313" key="1">
    <source>
        <dbReference type="EMBL" id="CAH0562666.1"/>
    </source>
</evidence>
<sequence length="126" mass="15078">MGHKHSKHRSRLRSRPECTEIVEIESSVAEIKHEQEKCEIEYPEKLNKIIDAVEKIKGDIKSMSQDDLVLYFATMKDELHNNWRYTYELNFENSLLMEKKNEIIDDIKKHIDYLNRKVLNRSCVEL</sequence>
<reference evidence="1" key="1">
    <citation type="submission" date="2021-12" db="EMBL/GenBank/DDBJ databases">
        <authorList>
            <person name="King R."/>
        </authorList>
    </citation>
    <scope>NUCLEOTIDE SEQUENCE</scope>
</reference>
<organism evidence="1 2">
    <name type="scientific">Brassicogethes aeneus</name>
    <name type="common">Rape pollen beetle</name>
    <name type="synonym">Meligethes aeneus</name>
    <dbReference type="NCBI Taxonomy" id="1431903"/>
    <lineage>
        <taxon>Eukaryota</taxon>
        <taxon>Metazoa</taxon>
        <taxon>Ecdysozoa</taxon>
        <taxon>Arthropoda</taxon>
        <taxon>Hexapoda</taxon>
        <taxon>Insecta</taxon>
        <taxon>Pterygota</taxon>
        <taxon>Neoptera</taxon>
        <taxon>Endopterygota</taxon>
        <taxon>Coleoptera</taxon>
        <taxon>Polyphaga</taxon>
        <taxon>Cucujiformia</taxon>
        <taxon>Nitidulidae</taxon>
        <taxon>Meligethinae</taxon>
        <taxon>Brassicogethes</taxon>
    </lineage>
</organism>
<gene>
    <name evidence="1" type="ORF">MELIAE_LOCUS11717</name>
</gene>
<dbReference type="AlphaFoldDB" id="A0A9P0BH38"/>
<evidence type="ECO:0000313" key="2">
    <source>
        <dbReference type="Proteomes" id="UP001154078"/>
    </source>
</evidence>
<accession>A0A9P0BH38</accession>
<dbReference type="Proteomes" id="UP001154078">
    <property type="component" value="Chromosome 8"/>
</dbReference>